<evidence type="ECO:0000256" key="4">
    <source>
        <dbReference type="ARBA" id="ARBA00022989"/>
    </source>
</evidence>
<comment type="subcellular location">
    <subcellularLocation>
        <location evidence="1">Cell membrane</location>
        <topology evidence="1">Multi-pass membrane protein</topology>
    </subcellularLocation>
</comment>
<feature type="transmembrane region" description="Helical" evidence="6">
    <location>
        <begin position="90"/>
        <end position="112"/>
    </location>
</feature>
<reference evidence="7 8" key="1">
    <citation type="submission" date="2016-03" db="EMBL/GenBank/DDBJ databases">
        <title>Complete genome sequence of Thermococcus celer.</title>
        <authorList>
            <person name="Oger P.M."/>
        </authorList>
    </citation>
    <scope>NUCLEOTIDE SEQUENCE [LARGE SCALE GENOMIC DNA]</scope>
    <source>
        <strain evidence="7 8">Vu 13</strain>
    </source>
</reference>
<organism evidence="7 8">
    <name type="scientific">Thermococcus celer Vu 13 = JCM 8558</name>
    <dbReference type="NCBI Taxonomy" id="1293037"/>
    <lineage>
        <taxon>Archaea</taxon>
        <taxon>Methanobacteriati</taxon>
        <taxon>Methanobacteriota</taxon>
        <taxon>Thermococci</taxon>
        <taxon>Thermococcales</taxon>
        <taxon>Thermococcaceae</taxon>
        <taxon>Thermococcus</taxon>
    </lineage>
</organism>
<dbReference type="KEGG" id="tce:A3L02_00645"/>
<accession>A0A218NZQ6</accession>
<dbReference type="EMBL" id="CP014854">
    <property type="protein sequence ID" value="ASI98180.1"/>
    <property type="molecule type" value="Genomic_DNA"/>
</dbReference>
<dbReference type="AlphaFoldDB" id="A0A218NZQ6"/>
<feature type="transmembrane region" description="Helical" evidence="6">
    <location>
        <begin position="300"/>
        <end position="317"/>
    </location>
</feature>
<name>A0A218NZQ6_THECE</name>
<feature type="transmembrane region" description="Helical" evidence="6">
    <location>
        <begin position="52"/>
        <end position="70"/>
    </location>
</feature>
<keyword evidence="8" id="KW-1185">Reference proteome</keyword>
<feature type="transmembrane region" description="Helical" evidence="6">
    <location>
        <begin position="227"/>
        <end position="250"/>
    </location>
</feature>
<dbReference type="PANTHER" id="PTHR30250:SF26">
    <property type="entry name" value="PSMA PROTEIN"/>
    <property type="match status" value="1"/>
</dbReference>
<evidence type="ECO:0000256" key="1">
    <source>
        <dbReference type="ARBA" id="ARBA00004651"/>
    </source>
</evidence>
<dbReference type="Proteomes" id="UP000197156">
    <property type="component" value="Chromosome"/>
</dbReference>
<feature type="transmembrane region" description="Helical" evidence="6">
    <location>
        <begin position="12"/>
        <end position="31"/>
    </location>
</feature>
<keyword evidence="2" id="KW-1003">Cell membrane</keyword>
<keyword evidence="3 6" id="KW-0812">Transmembrane</keyword>
<feature type="transmembrane region" description="Helical" evidence="6">
    <location>
        <begin position="357"/>
        <end position="378"/>
    </location>
</feature>
<feature type="transmembrane region" description="Helical" evidence="6">
    <location>
        <begin position="390"/>
        <end position="409"/>
    </location>
</feature>
<sequence>MSYERRVILRHSLASVVALGLTGLGRFLYSAMVARRFGLEELGTANSLLSKAFFIAIPLSFFAVALGKYTSEFLGTRGQDSIRSMTLPSFLLPLTGLFLLPVNAYLGIIAALRGVQLTLRSFLYGMHRGEHYAYIITLSFAGFLVGFLFQNVFAPYLLFFGLIALFAAGYLVKFNLIGMPRGEEMRLLVSYSSFAFLGTLSGVFLVQGPYFMGEYLAGPEVAGNVSAILSTAFLLTYLPQVLQSAMMPLFSYEYGRNEKNYVKLMAEETTSLLILIIAVVVFPLMFPGREILSATFGFDVGPAFYLGLMAVEVYIAYNPSIVALNATAYVRRGTLVALLGASTALASWFYLIPAFGAMGVMMGLMFGYGVILVGVAHYARILLGVSPRPYVSLAVALFLQSLAFLSRYAPLVGLPLFLLYNRREVREGISLLRSFRGRGP</sequence>
<evidence type="ECO:0000313" key="7">
    <source>
        <dbReference type="EMBL" id="ASI98180.1"/>
    </source>
</evidence>
<feature type="transmembrane region" description="Helical" evidence="6">
    <location>
        <begin position="188"/>
        <end position="207"/>
    </location>
</feature>
<feature type="transmembrane region" description="Helical" evidence="6">
    <location>
        <begin position="156"/>
        <end position="176"/>
    </location>
</feature>
<keyword evidence="4 6" id="KW-1133">Transmembrane helix</keyword>
<evidence type="ECO:0000313" key="8">
    <source>
        <dbReference type="Proteomes" id="UP000197156"/>
    </source>
</evidence>
<evidence type="ECO:0000256" key="6">
    <source>
        <dbReference type="SAM" id="Phobius"/>
    </source>
</evidence>
<evidence type="ECO:0000256" key="2">
    <source>
        <dbReference type="ARBA" id="ARBA00022475"/>
    </source>
</evidence>
<dbReference type="GeneID" id="33323213"/>
<dbReference type="RefSeq" id="WP_088862153.1">
    <property type="nucleotide sequence ID" value="NZ_CP014854.1"/>
</dbReference>
<keyword evidence="5 6" id="KW-0472">Membrane</keyword>
<dbReference type="OrthoDB" id="86271at2157"/>
<gene>
    <name evidence="7" type="ORF">A3L02_00645</name>
</gene>
<feature type="transmembrane region" description="Helical" evidence="6">
    <location>
        <begin position="329"/>
        <end position="351"/>
    </location>
</feature>
<dbReference type="PANTHER" id="PTHR30250">
    <property type="entry name" value="PST FAMILY PREDICTED COLANIC ACID TRANSPORTER"/>
    <property type="match status" value="1"/>
</dbReference>
<evidence type="ECO:0008006" key="9">
    <source>
        <dbReference type="Google" id="ProtNLM"/>
    </source>
</evidence>
<evidence type="ECO:0000256" key="5">
    <source>
        <dbReference type="ARBA" id="ARBA00023136"/>
    </source>
</evidence>
<proteinExistence type="predicted"/>
<dbReference type="GO" id="GO:0005886">
    <property type="term" value="C:plasma membrane"/>
    <property type="evidence" value="ECO:0007669"/>
    <property type="project" value="UniProtKB-SubCell"/>
</dbReference>
<dbReference type="InterPro" id="IPR050833">
    <property type="entry name" value="Poly_Biosynth_Transport"/>
</dbReference>
<feature type="transmembrane region" description="Helical" evidence="6">
    <location>
        <begin position="271"/>
        <end position="288"/>
    </location>
</feature>
<evidence type="ECO:0000256" key="3">
    <source>
        <dbReference type="ARBA" id="ARBA00022692"/>
    </source>
</evidence>
<protein>
    <recommendedName>
        <fullName evidence="9">Lipopolysaccharide biosynthesis protein</fullName>
    </recommendedName>
</protein>